<dbReference type="SUPFAM" id="SSF82199">
    <property type="entry name" value="SET domain"/>
    <property type="match status" value="1"/>
</dbReference>
<dbReference type="Gene3D" id="2.170.270.10">
    <property type="entry name" value="SET domain"/>
    <property type="match status" value="1"/>
</dbReference>
<protein>
    <recommendedName>
        <fullName evidence="1">SET domain-containing protein</fullName>
    </recommendedName>
</protein>
<proteinExistence type="predicted"/>
<dbReference type="InterPro" id="IPR046341">
    <property type="entry name" value="SET_dom_sf"/>
</dbReference>
<reference evidence="2 3" key="2">
    <citation type="journal article" date="2013" name="Genome Announc.">
        <title>Genome Sequence of Growth-Improving Paenibacillus mucilaginosus Strain KNP414.</title>
        <authorList>
            <person name="Lu J.J."/>
            <person name="Wang J.F."/>
            <person name="Hu X.F."/>
        </authorList>
    </citation>
    <scope>NUCLEOTIDE SEQUENCE [LARGE SCALE GENOMIC DNA]</scope>
    <source>
        <strain evidence="2 3">KNP414</strain>
    </source>
</reference>
<evidence type="ECO:0000313" key="2">
    <source>
        <dbReference type="EMBL" id="AEI40625.1"/>
    </source>
</evidence>
<accession>F8FRR8</accession>
<dbReference type="Proteomes" id="UP000006620">
    <property type="component" value="Chromosome"/>
</dbReference>
<dbReference type="Pfam" id="PF00856">
    <property type="entry name" value="SET"/>
    <property type="match status" value="1"/>
</dbReference>
<evidence type="ECO:0000313" key="3">
    <source>
        <dbReference type="Proteomes" id="UP000006620"/>
    </source>
</evidence>
<evidence type="ECO:0000259" key="1">
    <source>
        <dbReference type="PROSITE" id="PS50280"/>
    </source>
</evidence>
<name>F8FRR8_PAEMK</name>
<dbReference type="RefSeq" id="WP_013915786.1">
    <property type="nucleotide sequence ID" value="NC_015690.1"/>
</dbReference>
<dbReference type="KEGG" id="pms:KNP414_02064"/>
<organism evidence="2 3">
    <name type="scientific">Paenibacillus mucilaginosus (strain KNP414)</name>
    <dbReference type="NCBI Taxonomy" id="1036673"/>
    <lineage>
        <taxon>Bacteria</taxon>
        <taxon>Bacillati</taxon>
        <taxon>Bacillota</taxon>
        <taxon>Bacilli</taxon>
        <taxon>Bacillales</taxon>
        <taxon>Paenibacillaceae</taxon>
        <taxon>Paenibacillus</taxon>
    </lineage>
</organism>
<dbReference type="EMBL" id="CP002869">
    <property type="protein sequence ID" value="AEI40625.1"/>
    <property type="molecule type" value="Genomic_DNA"/>
</dbReference>
<dbReference type="InterPro" id="IPR001214">
    <property type="entry name" value="SET_dom"/>
</dbReference>
<dbReference type="PATRIC" id="fig|1036673.3.peg.1848"/>
<dbReference type="PROSITE" id="PS50280">
    <property type="entry name" value="SET"/>
    <property type="match status" value="1"/>
</dbReference>
<dbReference type="CDD" id="cd08161">
    <property type="entry name" value="SET"/>
    <property type="match status" value="1"/>
</dbReference>
<sequence length="193" mass="22458">MIHPDTDIRYINDKVGLGVVATKFIPKGTIVWIADSLDLVLEEEFVHSLDELRQRMVYKYTYPNGDGQYILNWDHSRYMNHSFRPNCIDTVFEFQLAARDIHPGEQLTSDYGIMGEDEEFECEPEEGTTRTRVTAEDYLSCYQEWDELAREAFKDFNRVEQPLKHLIPKELIDEVNAVAEGSKPLSSILLMFE</sequence>
<dbReference type="AlphaFoldDB" id="F8FRR8"/>
<dbReference type="HOGENOM" id="CLU_1347793_0_0_9"/>
<reference evidence="3" key="1">
    <citation type="submission" date="2011-06" db="EMBL/GenBank/DDBJ databases">
        <title>Complete genome sequence of Paenibacillus mucilaginosus KNP414.</title>
        <authorList>
            <person name="Wang J."/>
            <person name="Hu S."/>
            <person name="Hu X."/>
            <person name="Zhang B."/>
            <person name="Dong D."/>
            <person name="Zhang S."/>
            <person name="Zhao K."/>
            <person name="Wu D."/>
        </authorList>
    </citation>
    <scope>NUCLEOTIDE SEQUENCE [LARGE SCALE GENOMIC DNA]</scope>
    <source>
        <strain evidence="3">KNP414</strain>
    </source>
</reference>
<feature type="domain" description="SET" evidence="1">
    <location>
        <begin position="4"/>
        <end position="112"/>
    </location>
</feature>
<gene>
    <name evidence="2" type="ordered locus">KNP414_02064</name>
</gene>